<keyword evidence="3 8" id="KW-0479">Metal-binding</keyword>
<dbReference type="InterPro" id="IPR000808">
    <property type="entry name" value="Mrp-like_CS"/>
</dbReference>
<feature type="domain" description="MIP18 family-like" evidence="9">
    <location>
        <begin position="4"/>
        <end position="74"/>
    </location>
</feature>
<name>A0A8J3DDU4_9BACT</name>
<evidence type="ECO:0000313" key="10">
    <source>
        <dbReference type="EMBL" id="GHC07381.1"/>
    </source>
</evidence>
<comment type="similarity">
    <text evidence="8">Belongs to the Mrp/NBP35 ATP-binding proteins family.</text>
</comment>
<keyword evidence="6 8" id="KW-0408">Iron</keyword>
<dbReference type="InterPro" id="IPR019591">
    <property type="entry name" value="Mrp/NBP35_ATP-bd"/>
</dbReference>
<sequence length="360" mass="38389">MDTSQIETALKAVKYPGFSRDIISFGLVKNIEFQEGVAKVHLALTTGDPRIPTQVKADVENVLAQLDGVTSADVSVVVSKPKTPPPASGDARTVTGPAQQALPGVKHIIAVASGKGGVGKSTFAVNLACALDRVLTESGRKRRVGLMDCDIYGPSTPLMMGVSRQPEIQGEMLIPVENFNVRVMSMGLLVDEHTPVVWRGPMIMKTIQQFAANVEWGELDFLIVDLPPGTGDAQLSLVQTLPLRGAIIVTTPQAAAVNVARRGAMMFGKVNVPLIGVAENMSYLEGADGARQYIFGQGGGRRTAQALETDFLGEVPLDPLLREGSDLGIPIVISDPQRPASQAFMKIAERLKAEFPVTEL</sequence>
<dbReference type="Pfam" id="PF01883">
    <property type="entry name" value="FeS_assembly_P"/>
    <property type="match status" value="1"/>
</dbReference>
<dbReference type="RefSeq" id="WP_189515830.1">
    <property type="nucleotide sequence ID" value="NZ_BMXG01000017.1"/>
</dbReference>
<proteinExistence type="inferred from homology"/>
<dbReference type="EMBL" id="BMXG01000017">
    <property type="protein sequence ID" value="GHC07381.1"/>
    <property type="molecule type" value="Genomic_DNA"/>
</dbReference>
<dbReference type="Gene3D" id="3.40.50.300">
    <property type="entry name" value="P-loop containing nucleotide triphosphate hydrolases"/>
    <property type="match status" value="1"/>
</dbReference>
<reference evidence="10" key="1">
    <citation type="journal article" date="2014" name="Int. J. Syst. Evol. Microbiol.">
        <title>Complete genome sequence of Corynebacterium casei LMG S-19264T (=DSM 44701T), isolated from a smear-ripened cheese.</title>
        <authorList>
            <consortium name="US DOE Joint Genome Institute (JGI-PGF)"/>
            <person name="Walter F."/>
            <person name="Albersmeier A."/>
            <person name="Kalinowski J."/>
            <person name="Ruckert C."/>
        </authorList>
    </citation>
    <scope>NUCLEOTIDE SEQUENCE</scope>
    <source>
        <strain evidence="10">KCTC 12870</strain>
    </source>
</reference>
<comment type="caution">
    <text evidence="10">The sequence shown here is derived from an EMBL/GenBank/DDBJ whole genome shotgun (WGS) entry which is preliminary data.</text>
</comment>
<comment type="subunit">
    <text evidence="8">Homodimer.</text>
</comment>
<dbReference type="InterPro" id="IPR033756">
    <property type="entry name" value="YlxH/NBP35"/>
</dbReference>
<evidence type="ECO:0000256" key="8">
    <source>
        <dbReference type="HAMAP-Rule" id="MF_02040"/>
    </source>
</evidence>
<dbReference type="Proteomes" id="UP000642829">
    <property type="component" value="Unassembled WGS sequence"/>
</dbReference>
<dbReference type="PANTHER" id="PTHR42961:SF2">
    <property type="entry name" value="IRON-SULFUR PROTEIN NUBPL"/>
    <property type="match status" value="1"/>
</dbReference>
<keyword evidence="7 8" id="KW-0411">Iron-sulfur</keyword>
<organism evidence="10 11">
    <name type="scientific">Cerasicoccus arenae</name>
    <dbReference type="NCBI Taxonomy" id="424488"/>
    <lineage>
        <taxon>Bacteria</taxon>
        <taxon>Pseudomonadati</taxon>
        <taxon>Verrucomicrobiota</taxon>
        <taxon>Opitutia</taxon>
        <taxon>Puniceicoccales</taxon>
        <taxon>Cerasicoccaceae</taxon>
        <taxon>Cerasicoccus</taxon>
    </lineage>
</organism>
<dbReference type="GO" id="GO:0016887">
    <property type="term" value="F:ATP hydrolysis activity"/>
    <property type="evidence" value="ECO:0007669"/>
    <property type="project" value="UniProtKB-UniRule"/>
</dbReference>
<dbReference type="GO" id="GO:0051539">
    <property type="term" value="F:4 iron, 4 sulfur cluster binding"/>
    <property type="evidence" value="ECO:0007669"/>
    <property type="project" value="TreeGrafter"/>
</dbReference>
<evidence type="ECO:0000256" key="4">
    <source>
        <dbReference type="ARBA" id="ARBA00022741"/>
    </source>
</evidence>
<dbReference type="InterPro" id="IPR002744">
    <property type="entry name" value="MIP18-like"/>
</dbReference>
<gene>
    <name evidence="10" type="ORF">GCM10007047_25670</name>
</gene>
<evidence type="ECO:0000256" key="3">
    <source>
        <dbReference type="ARBA" id="ARBA00022723"/>
    </source>
</evidence>
<dbReference type="GO" id="GO:0046872">
    <property type="term" value="F:metal ion binding"/>
    <property type="evidence" value="ECO:0007669"/>
    <property type="project" value="UniProtKB-KW"/>
</dbReference>
<protein>
    <recommendedName>
        <fullName evidence="8">Iron-sulfur cluster carrier protein</fullName>
    </recommendedName>
</protein>
<evidence type="ECO:0000256" key="5">
    <source>
        <dbReference type="ARBA" id="ARBA00022840"/>
    </source>
</evidence>
<evidence type="ECO:0000259" key="9">
    <source>
        <dbReference type="Pfam" id="PF01883"/>
    </source>
</evidence>
<accession>A0A8J3DDU4</accession>
<dbReference type="InterPro" id="IPR027417">
    <property type="entry name" value="P-loop_NTPase"/>
</dbReference>
<keyword evidence="4 8" id="KW-0547">Nucleotide-binding</keyword>
<comment type="function">
    <text evidence="8">Binds and transfers iron-sulfur (Fe-S) clusters to target apoproteins. Can hydrolyze ATP.</text>
</comment>
<dbReference type="PROSITE" id="PS01215">
    <property type="entry name" value="MRP"/>
    <property type="match status" value="1"/>
</dbReference>
<dbReference type="Gene3D" id="3.30.300.130">
    <property type="entry name" value="Fe-S cluster assembly (FSCA)"/>
    <property type="match status" value="1"/>
</dbReference>
<dbReference type="InterPro" id="IPR034904">
    <property type="entry name" value="FSCA_dom_sf"/>
</dbReference>
<comment type="similarity">
    <text evidence="1">In the N-terminal section; belongs to the MIP18 family.</text>
</comment>
<keyword evidence="11" id="KW-1185">Reference proteome</keyword>
<evidence type="ECO:0000256" key="6">
    <source>
        <dbReference type="ARBA" id="ARBA00023004"/>
    </source>
</evidence>
<dbReference type="HAMAP" id="MF_02040">
    <property type="entry name" value="Mrp_NBP35"/>
    <property type="match status" value="1"/>
</dbReference>
<evidence type="ECO:0000313" key="11">
    <source>
        <dbReference type="Proteomes" id="UP000642829"/>
    </source>
</evidence>
<dbReference type="GO" id="GO:0140663">
    <property type="term" value="F:ATP-dependent FeS chaperone activity"/>
    <property type="evidence" value="ECO:0007669"/>
    <property type="project" value="InterPro"/>
</dbReference>
<evidence type="ECO:0000256" key="1">
    <source>
        <dbReference type="ARBA" id="ARBA00007352"/>
    </source>
</evidence>
<keyword evidence="8" id="KW-0378">Hydrolase</keyword>
<evidence type="ECO:0000256" key="7">
    <source>
        <dbReference type="ARBA" id="ARBA00023014"/>
    </source>
</evidence>
<dbReference type="AlphaFoldDB" id="A0A8J3DDU4"/>
<comment type="similarity">
    <text evidence="2">In the C-terminal section; belongs to the Mrp/NBP35 ATP-binding proteins family.</text>
</comment>
<dbReference type="InterPro" id="IPR044304">
    <property type="entry name" value="NUBPL-like"/>
</dbReference>
<dbReference type="Pfam" id="PF10609">
    <property type="entry name" value="ParA"/>
    <property type="match status" value="1"/>
</dbReference>
<dbReference type="PANTHER" id="PTHR42961">
    <property type="entry name" value="IRON-SULFUR PROTEIN NUBPL"/>
    <property type="match status" value="1"/>
</dbReference>
<keyword evidence="5 8" id="KW-0067">ATP-binding</keyword>
<evidence type="ECO:0000256" key="2">
    <source>
        <dbReference type="ARBA" id="ARBA00008205"/>
    </source>
</evidence>
<dbReference type="SUPFAM" id="SSF52540">
    <property type="entry name" value="P-loop containing nucleoside triphosphate hydrolases"/>
    <property type="match status" value="1"/>
</dbReference>
<dbReference type="GO" id="GO:0016226">
    <property type="term" value="P:iron-sulfur cluster assembly"/>
    <property type="evidence" value="ECO:0007669"/>
    <property type="project" value="InterPro"/>
</dbReference>
<reference evidence="10" key="2">
    <citation type="submission" date="2020-09" db="EMBL/GenBank/DDBJ databases">
        <authorList>
            <person name="Sun Q."/>
            <person name="Kim S."/>
        </authorList>
    </citation>
    <scope>NUCLEOTIDE SEQUENCE</scope>
    <source>
        <strain evidence="10">KCTC 12870</strain>
    </source>
</reference>
<dbReference type="FunFam" id="3.40.50.300:FF:001278">
    <property type="entry name" value="Iron-sulfur cluster carrier protein"/>
    <property type="match status" value="1"/>
</dbReference>
<dbReference type="SUPFAM" id="SSF117916">
    <property type="entry name" value="Fe-S cluster assembly (FSCA) domain-like"/>
    <property type="match status" value="1"/>
</dbReference>
<feature type="binding site" evidence="8">
    <location>
        <begin position="114"/>
        <end position="121"/>
    </location>
    <ligand>
        <name>ATP</name>
        <dbReference type="ChEBI" id="CHEBI:30616"/>
    </ligand>
</feature>
<dbReference type="GO" id="GO:0005524">
    <property type="term" value="F:ATP binding"/>
    <property type="evidence" value="ECO:0007669"/>
    <property type="project" value="UniProtKB-UniRule"/>
</dbReference>
<dbReference type="CDD" id="cd02037">
    <property type="entry name" value="Mrp_NBP35"/>
    <property type="match status" value="1"/>
</dbReference>